<accession>A0ABW9T6B9</accession>
<evidence type="ECO:0000313" key="2">
    <source>
        <dbReference type="Proteomes" id="UP000435177"/>
    </source>
</evidence>
<dbReference type="SUPFAM" id="SSF102114">
    <property type="entry name" value="Radical SAM enzymes"/>
    <property type="match status" value="1"/>
</dbReference>
<dbReference type="InterPro" id="IPR058240">
    <property type="entry name" value="rSAM_sf"/>
</dbReference>
<gene>
    <name evidence="1" type="ORF">GNP94_22940</name>
</gene>
<reference evidence="1 2" key="1">
    <citation type="submission" date="2019-11" db="EMBL/GenBank/DDBJ databases">
        <title>Draft genome sequences of five Paenibacillus species of dairy origin.</title>
        <authorList>
            <person name="Olajide A.M."/>
            <person name="Chen S."/>
            <person name="Lapointe G."/>
        </authorList>
    </citation>
    <scope>NUCLEOTIDE SEQUENCE [LARGE SCALE GENOMIC DNA]</scope>
    <source>
        <strain evidence="1 2">3CS1</strain>
    </source>
</reference>
<dbReference type="InterPro" id="IPR013785">
    <property type="entry name" value="Aldolase_TIM"/>
</dbReference>
<comment type="caution">
    <text evidence="1">The sequence shown here is derived from an EMBL/GenBank/DDBJ whole genome shotgun (WGS) entry which is preliminary data.</text>
</comment>
<dbReference type="Gene3D" id="3.20.20.70">
    <property type="entry name" value="Aldolase class I"/>
    <property type="match status" value="1"/>
</dbReference>
<dbReference type="Proteomes" id="UP000435177">
    <property type="component" value="Unassembled WGS sequence"/>
</dbReference>
<keyword evidence="2" id="KW-1185">Reference proteome</keyword>
<dbReference type="EMBL" id="WOAA01000037">
    <property type="protein sequence ID" value="MUG68829.1"/>
    <property type="molecule type" value="Genomic_DNA"/>
</dbReference>
<name>A0ABW9T6B9_9BACL</name>
<evidence type="ECO:0008006" key="3">
    <source>
        <dbReference type="Google" id="ProtNLM"/>
    </source>
</evidence>
<protein>
    <recommendedName>
        <fullName evidence="3">Radical SAM protein</fullName>
    </recommendedName>
</protein>
<proteinExistence type="predicted"/>
<organism evidence="1 2">
    <name type="scientific">Paenibacillus campinasensis</name>
    <dbReference type="NCBI Taxonomy" id="66347"/>
    <lineage>
        <taxon>Bacteria</taxon>
        <taxon>Bacillati</taxon>
        <taxon>Bacillota</taxon>
        <taxon>Bacilli</taxon>
        <taxon>Bacillales</taxon>
        <taxon>Paenibacillaceae</taxon>
        <taxon>Paenibacillus</taxon>
    </lineage>
</organism>
<sequence>MLQWDLLSVILAEARQLGYRNIFIYTNLMDVGELNWEELSGASLVIHASSHNQDLTNRMIENRPDFSNFYENMNKLRKTGIPFCFNVVLNK</sequence>
<evidence type="ECO:0000313" key="1">
    <source>
        <dbReference type="EMBL" id="MUG68829.1"/>
    </source>
</evidence>